<dbReference type="PIRSF" id="PIRSF015950">
    <property type="entry name" value="Mev_P_decrbx"/>
    <property type="match status" value="1"/>
</dbReference>
<dbReference type="Gene3D" id="3.30.230.10">
    <property type="match status" value="1"/>
</dbReference>
<feature type="domain" description="Mvd1 C-terminal" evidence="8">
    <location>
        <begin position="179"/>
        <end position="307"/>
    </location>
</feature>
<keyword evidence="3" id="KW-0444">Lipid biosynthesis</keyword>
<evidence type="ECO:0000256" key="2">
    <source>
        <dbReference type="ARBA" id="ARBA00012296"/>
    </source>
</evidence>
<evidence type="ECO:0000256" key="3">
    <source>
        <dbReference type="ARBA" id="ARBA00022516"/>
    </source>
</evidence>
<evidence type="ECO:0000259" key="8">
    <source>
        <dbReference type="Pfam" id="PF18376"/>
    </source>
</evidence>
<protein>
    <recommendedName>
        <fullName evidence="2">diphosphomevalonate decarboxylase</fullName>
        <ecNumber evidence="2">4.1.1.33</ecNumber>
    </recommendedName>
</protein>
<name>A0A2Z6T7B7_9LACO</name>
<evidence type="ECO:0000256" key="4">
    <source>
        <dbReference type="ARBA" id="ARBA00022741"/>
    </source>
</evidence>
<dbReference type="SUPFAM" id="SSF55060">
    <property type="entry name" value="GHMP Kinase, C-terminal domain"/>
    <property type="match status" value="1"/>
</dbReference>
<dbReference type="InterPro" id="IPR041431">
    <property type="entry name" value="Mvd1_C"/>
</dbReference>
<evidence type="ECO:0000256" key="1">
    <source>
        <dbReference type="ARBA" id="ARBA00008831"/>
    </source>
</evidence>
<evidence type="ECO:0000256" key="6">
    <source>
        <dbReference type="ARBA" id="ARBA00023098"/>
    </source>
</evidence>
<accession>A0A2Z6T7B7</accession>
<sequence>MEATARAHTNIALIKYWGKKDTALKTPLMSSLSMTLDAFYTDTTFIHDSNLTEDSFYLNKIKQNDNNSERVFNYIHHLQKLFNLKGHFTIYSTNHVPTSAGLASSASAFAALATAFAKSYQLDLSLTDLSRLARSGSGSATRSIFGGFVKWIKGNDQTSIAVPIDQNPDWDLHMLAVEVNTGVKKISSSKGMIQAQTSPFYLPWLERNDEEITMMENAIKSKNFTKLGELAELSANEMHATNLTATPSFTYFEPQTLKLIKLIQELRSQGIECYYTIDAGPNVKILAQKNNLSAISSAVHTLLDNVKIVDASFGPGVKFLD</sequence>
<dbReference type="GO" id="GO:0005524">
    <property type="term" value="F:ATP binding"/>
    <property type="evidence" value="ECO:0007669"/>
    <property type="project" value="UniProtKB-KW"/>
</dbReference>
<keyword evidence="7" id="KW-0456">Lyase</keyword>
<comment type="caution">
    <text evidence="10">The sequence shown here is derived from an EMBL/GenBank/DDBJ whole genome shotgun (WGS) entry which is preliminary data.</text>
</comment>
<dbReference type="InterPro" id="IPR014721">
    <property type="entry name" value="Ribsml_uS5_D2-typ_fold_subgr"/>
</dbReference>
<evidence type="ECO:0000313" key="11">
    <source>
        <dbReference type="Proteomes" id="UP000257317"/>
    </source>
</evidence>
<dbReference type="Proteomes" id="UP000257317">
    <property type="component" value="Unassembled WGS sequence"/>
</dbReference>
<dbReference type="GO" id="GO:0005829">
    <property type="term" value="C:cytosol"/>
    <property type="evidence" value="ECO:0007669"/>
    <property type="project" value="InterPro"/>
</dbReference>
<keyword evidence="6" id="KW-0443">Lipid metabolism</keyword>
<dbReference type="InterPro" id="IPR005935">
    <property type="entry name" value="Mev_decarb"/>
</dbReference>
<dbReference type="RefSeq" id="WP_117118644.1">
    <property type="nucleotide sequence ID" value="NZ_BFBY01000010.1"/>
</dbReference>
<dbReference type="NCBIfam" id="TIGR01240">
    <property type="entry name" value="mevDPdecarb"/>
    <property type="match status" value="1"/>
</dbReference>
<proteinExistence type="inferred from homology"/>
<dbReference type="AlphaFoldDB" id="A0A2Z6T7B7"/>
<evidence type="ECO:0000313" key="10">
    <source>
        <dbReference type="EMBL" id="GBG05314.1"/>
    </source>
</evidence>
<dbReference type="Pfam" id="PF18376">
    <property type="entry name" value="MDD_C"/>
    <property type="match status" value="1"/>
</dbReference>
<evidence type="ECO:0000259" key="9">
    <source>
        <dbReference type="Pfam" id="PF22700"/>
    </source>
</evidence>
<evidence type="ECO:0000256" key="5">
    <source>
        <dbReference type="ARBA" id="ARBA00022840"/>
    </source>
</evidence>
<dbReference type="EMBL" id="BFBY01000010">
    <property type="protein sequence ID" value="GBG05314.1"/>
    <property type="molecule type" value="Genomic_DNA"/>
</dbReference>
<dbReference type="Pfam" id="PF22700">
    <property type="entry name" value="MVD-like_N"/>
    <property type="match status" value="1"/>
</dbReference>
<dbReference type="FunFam" id="3.30.230.10:FF:000072">
    <property type="entry name" value="Diphosphomevalonate decarboxylase"/>
    <property type="match status" value="1"/>
</dbReference>
<dbReference type="InterPro" id="IPR029765">
    <property type="entry name" value="Mev_diP_decarb"/>
</dbReference>
<dbReference type="Gene3D" id="3.30.70.890">
    <property type="entry name" value="GHMP kinase, C-terminal domain"/>
    <property type="match status" value="1"/>
</dbReference>
<dbReference type="InterPro" id="IPR053859">
    <property type="entry name" value="MVD-like_N"/>
</dbReference>
<organism evidence="10 11">
    <name type="scientific">Lactobacillus rodentium</name>
    <dbReference type="NCBI Taxonomy" id="947835"/>
    <lineage>
        <taxon>Bacteria</taxon>
        <taxon>Bacillati</taxon>
        <taxon>Bacillota</taxon>
        <taxon>Bacilli</taxon>
        <taxon>Lactobacillales</taxon>
        <taxon>Lactobacillaceae</taxon>
        <taxon>Lactobacillus</taxon>
    </lineage>
</organism>
<dbReference type="SUPFAM" id="SSF54211">
    <property type="entry name" value="Ribosomal protein S5 domain 2-like"/>
    <property type="match status" value="1"/>
</dbReference>
<dbReference type="PANTHER" id="PTHR10977">
    <property type="entry name" value="DIPHOSPHOMEVALONATE DECARBOXYLASE"/>
    <property type="match status" value="1"/>
</dbReference>
<evidence type="ECO:0000256" key="7">
    <source>
        <dbReference type="ARBA" id="ARBA00023239"/>
    </source>
</evidence>
<dbReference type="GO" id="GO:0004163">
    <property type="term" value="F:diphosphomevalonate decarboxylase activity"/>
    <property type="evidence" value="ECO:0007669"/>
    <property type="project" value="UniProtKB-EC"/>
</dbReference>
<keyword evidence="11" id="KW-1185">Reference proteome</keyword>
<dbReference type="EC" id="4.1.1.33" evidence="2"/>
<keyword evidence="5" id="KW-0067">ATP-binding</keyword>
<gene>
    <name evidence="10" type="primary">mvaD</name>
    <name evidence="10" type="ORF">LrDSM24759_12280</name>
</gene>
<keyword evidence="4" id="KW-0547">Nucleotide-binding</keyword>
<dbReference type="PANTHER" id="PTHR10977:SF3">
    <property type="entry name" value="DIPHOSPHOMEVALONATE DECARBOXYLASE"/>
    <property type="match status" value="1"/>
</dbReference>
<dbReference type="OrthoDB" id="5498344at2"/>
<dbReference type="InterPro" id="IPR020568">
    <property type="entry name" value="Ribosomal_Su5_D2-typ_SF"/>
</dbReference>
<feature type="domain" description="Diphosphomevalonate decarboxylase-like N-terminal" evidence="9">
    <location>
        <begin position="7"/>
        <end position="160"/>
    </location>
</feature>
<dbReference type="GO" id="GO:0019287">
    <property type="term" value="P:isopentenyl diphosphate biosynthetic process, mevalonate pathway"/>
    <property type="evidence" value="ECO:0007669"/>
    <property type="project" value="InterPro"/>
</dbReference>
<reference evidence="11" key="1">
    <citation type="submission" date="2018-03" db="EMBL/GenBank/DDBJ databases">
        <title>New taxa in the Lactobacillus gasseri group.</title>
        <authorList>
            <person name="Tanizawa Y."/>
            <person name="Tohno M."/>
            <person name="Endo A."/>
            <person name="Arita M."/>
        </authorList>
    </citation>
    <scope>NUCLEOTIDE SEQUENCE [LARGE SCALE GENOMIC DNA]</scope>
    <source>
        <strain evidence="11">DSM 24759</strain>
    </source>
</reference>
<dbReference type="InterPro" id="IPR036554">
    <property type="entry name" value="GHMP_kinase_C_sf"/>
</dbReference>
<comment type="similarity">
    <text evidence="1">Belongs to the diphosphomevalonate decarboxylase family.</text>
</comment>